<reference evidence="4" key="1">
    <citation type="journal article" date="2019" name="Int. J. Syst. Evol. Microbiol.">
        <title>The Global Catalogue of Microorganisms (GCM) 10K type strain sequencing project: providing services to taxonomists for standard genome sequencing and annotation.</title>
        <authorList>
            <consortium name="The Broad Institute Genomics Platform"/>
            <consortium name="The Broad Institute Genome Sequencing Center for Infectious Disease"/>
            <person name="Wu L."/>
            <person name="Ma J."/>
        </authorList>
    </citation>
    <scope>NUCLEOTIDE SEQUENCE [LARGE SCALE GENOMIC DNA]</scope>
    <source>
        <strain evidence="4">JCM 17138</strain>
    </source>
</reference>
<evidence type="ECO:0000256" key="2">
    <source>
        <dbReference type="SAM" id="Phobius"/>
    </source>
</evidence>
<organism evidence="3 4">
    <name type="scientific">Streptomyces coacervatus</name>
    <dbReference type="NCBI Taxonomy" id="647381"/>
    <lineage>
        <taxon>Bacteria</taxon>
        <taxon>Bacillati</taxon>
        <taxon>Actinomycetota</taxon>
        <taxon>Actinomycetes</taxon>
        <taxon>Kitasatosporales</taxon>
        <taxon>Streptomycetaceae</taxon>
        <taxon>Streptomyces</taxon>
    </lineage>
</organism>
<name>A0ABP7IQU0_9ACTN</name>
<evidence type="ECO:0000313" key="3">
    <source>
        <dbReference type="EMBL" id="GAA3824115.1"/>
    </source>
</evidence>
<keyword evidence="2" id="KW-1133">Transmembrane helix</keyword>
<accession>A0ABP7IQU0</accession>
<evidence type="ECO:0000313" key="4">
    <source>
        <dbReference type="Proteomes" id="UP001501009"/>
    </source>
</evidence>
<sequence length="241" mass="25038">MTAEYDGADALMAAITGEEPSDEARADAAFMAEHRKAVADVALLREQLGIIGDALGAQERPQRLSAPVRAPRDWRRARRFAFGSLAAAAVATVLAGMGWLATQAGSGASEDSGSASGAKADASARSPMSSPGYLACAGLVAEGDVTEVERVPGAAGQERITLDVTRSYKPEKAGKKVTFVVEEEAVQKARDKALHKGDHILVAIPQHGAPSDYVLVGEQSIARERAGLEQALKESAGVTCG</sequence>
<proteinExistence type="predicted"/>
<feature type="region of interest" description="Disordered" evidence="1">
    <location>
        <begin position="105"/>
        <end position="127"/>
    </location>
</feature>
<feature type="transmembrane region" description="Helical" evidence="2">
    <location>
        <begin position="80"/>
        <end position="101"/>
    </location>
</feature>
<dbReference type="Proteomes" id="UP001501009">
    <property type="component" value="Unassembled WGS sequence"/>
</dbReference>
<evidence type="ECO:0008006" key="5">
    <source>
        <dbReference type="Google" id="ProtNLM"/>
    </source>
</evidence>
<feature type="compositionally biased region" description="Low complexity" evidence="1">
    <location>
        <begin position="105"/>
        <end position="126"/>
    </location>
</feature>
<keyword evidence="2" id="KW-0472">Membrane</keyword>
<protein>
    <recommendedName>
        <fullName evidence="5">DUF5667 domain-containing protein</fullName>
    </recommendedName>
</protein>
<evidence type="ECO:0000256" key="1">
    <source>
        <dbReference type="SAM" id="MobiDB-lite"/>
    </source>
</evidence>
<gene>
    <name evidence="3" type="ORF">GCM10022403_066940</name>
</gene>
<keyword evidence="2" id="KW-0812">Transmembrane</keyword>
<dbReference type="EMBL" id="BAABDE010000025">
    <property type="protein sequence ID" value="GAA3824115.1"/>
    <property type="molecule type" value="Genomic_DNA"/>
</dbReference>
<keyword evidence="4" id="KW-1185">Reference proteome</keyword>
<comment type="caution">
    <text evidence="3">The sequence shown here is derived from an EMBL/GenBank/DDBJ whole genome shotgun (WGS) entry which is preliminary data.</text>
</comment>
<dbReference type="RefSeq" id="WP_275773127.1">
    <property type="nucleotide sequence ID" value="NZ_BAABDE010000025.1"/>
</dbReference>